<dbReference type="Pfam" id="PF01784">
    <property type="entry name" value="DUF34_NIF3"/>
    <property type="match status" value="1"/>
</dbReference>
<evidence type="ECO:0000256" key="2">
    <source>
        <dbReference type="ARBA" id="ARBA00011643"/>
    </source>
</evidence>
<evidence type="ECO:0000256" key="3">
    <source>
        <dbReference type="ARBA" id="ARBA00022112"/>
    </source>
</evidence>
<dbReference type="STRING" id="396014.BF93_06410"/>
<dbReference type="AlphaFoldDB" id="Z9JWV2"/>
<dbReference type="Gene3D" id="3.40.1390.30">
    <property type="entry name" value="NIF3 (NGG1p interacting factor 3)-like"/>
    <property type="match status" value="2"/>
</dbReference>
<dbReference type="eggNOG" id="COG0327">
    <property type="taxonomic scope" value="Bacteria"/>
</dbReference>
<evidence type="ECO:0000256" key="5">
    <source>
        <dbReference type="PIRSR" id="PIRSR602678-1"/>
    </source>
</evidence>
<dbReference type="Proteomes" id="UP000023067">
    <property type="component" value="Unassembled WGS sequence"/>
</dbReference>
<feature type="binding site" evidence="5">
    <location>
        <position position="86"/>
    </location>
    <ligand>
        <name>a divalent metal cation</name>
        <dbReference type="ChEBI" id="CHEBI:60240"/>
        <label>1</label>
    </ligand>
</feature>
<dbReference type="PANTHER" id="PTHR13799">
    <property type="entry name" value="NGG1 INTERACTING FACTOR 3"/>
    <property type="match status" value="1"/>
</dbReference>
<comment type="subunit">
    <text evidence="2">Homohexamer.</text>
</comment>
<reference evidence="6 7" key="1">
    <citation type="submission" date="2014-02" db="EMBL/GenBank/DDBJ databases">
        <title>Genome sequence of Brachybacterium phenoliresistens strain W13A50.</title>
        <authorList>
            <person name="Wang X."/>
        </authorList>
    </citation>
    <scope>NUCLEOTIDE SEQUENCE [LARGE SCALE GENOMIC DNA]</scope>
    <source>
        <strain evidence="6 7">W13A50</strain>
    </source>
</reference>
<accession>Z9JWV2</accession>
<proteinExistence type="inferred from homology"/>
<feature type="binding site" evidence="5">
    <location>
        <position position="124"/>
    </location>
    <ligand>
        <name>a divalent metal cation</name>
        <dbReference type="ChEBI" id="CHEBI:60240"/>
        <label>1</label>
    </ligand>
</feature>
<dbReference type="GO" id="GO:0005737">
    <property type="term" value="C:cytoplasm"/>
    <property type="evidence" value="ECO:0007669"/>
    <property type="project" value="TreeGrafter"/>
</dbReference>
<dbReference type="SUPFAM" id="SSF102705">
    <property type="entry name" value="NIF3 (NGG1p interacting factor 3)-like"/>
    <property type="match status" value="1"/>
</dbReference>
<dbReference type="GO" id="GO:0046872">
    <property type="term" value="F:metal ion binding"/>
    <property type="evidence" value="ECO:0007669"/>
    <property type="project" value="UniProtKB-KW"/>
</dbReference>
<dbReference type="HOGENOM" id="CLU_037423_1_2_11"/>
<evidence type="ECO:0000313" key="7">
    <source>
        <dbReference type="Proteomes" id="UP000023067"/>
    </source>
</evidence>
<feature type="binding site" evidence="5">
    <location>
        <position position="255"/>
    </location>
    <ligand>
        <name>a divalent metal cation</name>
        <dbReference type="ChEBI" id="CHEBI:60240"/>
        <label>1</label>
    </ligand>
</feature>
<dbReference type="EMBL" id="JDYK01000002">
    <property type="protein sequence ID" value="EWS82659.1"/>
    <property type="molecule type" value="Genomic_DNA"/>
</dbReference>
<gene>
    <name evidence="6" type="ORF">BF93_06410</name>
</gene>
<dbReference type="PATRIC" id="fig|396014.3.peg.278"/>
<keyword evidence="7" id="KW-1185">Reference proteome</keyword>
<dbReference type="InterPro" id="IPR036069">
    <property type="entry name" value="DUF34/NIF3_sf"/>
</dbReference>
<keyword evidence="4 5" id="KW-0479">Metal-binding</keyword>
<comment type="similarity">
    <text evidence="1">Belongs to the GTP cyclohydrolase I type 2/NIF3 family.</text>
</comment>
<evidence type="ECO:0000256" key="4">
    <source>
        <dbReference type="ARBA" id="ARBA00022723"/>
    </source>
</evidence>
<dbReference type="OrthoDB" id="9795763at2"/>
<feature type="binding site" evidence="5">
    <location>
        <position position="259"/>
    </location>
    <ligand>
        <name>a divalent metal cation</name>
        <dbReference type="ChEBI" id="CHEBI:60240"/>
        <label>1</label>
    </ligand>
</feature>
<evidence type="ECO:0000256" key="1">
    <source>
        <dbReference type="ARBA" id="ARBA00006964"/>
    </source>
</evidence>
<dbReference type="PANTHER" id="PTHR13799:SF14">
    <property type="entry name" value="GTP CYCLOHYDROLASE 1 TYPE 2 HOMOLOG"/>
    <property type="match status" value="1"/>
</dbReference>
<comment type="caution">
    <text evidence="6">The sequence shown here is derived from an EMBL/GenBank/DDBJ whole genome shotgun (WGS) entry which is preliminary data.</text>
</comment>
<sequence>MSRAGAAGAGRRRSSRAADAAASPSLGALVRALQDLYPLHRAEDWDRVGLVLGVAEEKVSRVLLAVDPTVAVAQEAAAHDLLITHHPLLLRGASLLPAGTGKGAVVTTLLRSGTALWSGHTNVDRSATGTATALAAALDLTDPEPLVAPAGPEEGLIGLGLLGSLAEPTTVAQLARTLAGALPATVQGARFTGDAERTVRTVALCPGAGDSLLERVRSTPADVYVTSDLRHHTALEHLEAGADPAQVPALIDIPHWAAESLWLPMLREELLRIAAENGWSLQVEISARRTDPWTGVVPG</sequence>
<evidence type="ECO:0000313" key="6">
    <source>
        <dbReference type="EMBL" id="EWS82659.1"/>
    </source>
</evidence>
<dbReference type="InterPro" id="IPR002678">
    <property type="entry name" value="DUF34/NIF3"/>
</dbReference>
<organism evidence="6 7">
    <name type="scientific">Brachybacterium phenoliresistens</name>
    <dbReference type="NCBI Taxonomy" id="396014"/>
    <lineage>
        <taxon>Bacteria</taxon>
        <taxon>Bacillati</taxon>
        <taxon>Actinomycetota</taxon>
        <taxon>Actinomycetes</taxon>
        <taxon>Micrococcales</taxon>
        <taxon>Dermabacteraceae</taxon>
        <taxon>Brachybacterium</taxon>
    </lineage>
</organism>
<feature type="binding site" evidence="5">
    <location>
        <position position="85"/>
    </location>
    <ligand>
        <name>a divalent metal cation</name>
        <dbReference type="ChEBI" id="CHEBI:60240"/>
        <label>1</label>
    </ligand>
</feature>
<dbReference type="RefSeq" id="WP_084148167.1">
    <property type="nucleotide sequence ID" value="NZ_KK069988.1"/>
</dbReference>
<dbReference type="FunFam" id="3.40.1390.30:FF:000001">
    <property type="entry name" value="GTP cyclohydrolase 1 type 2"/>
    <property type="match status" value="1"/>
</dbReference>
<name>Z9JWV2_9MICO</name>
<protein>
    <recommendedName>
        <fullName evidence="3">GTP cyclohydrolase 1 type 2 homolog</fullName>
    </recommendedName>
</protein>